<dbReference type="OrthoDB" id="9815829at2"/>
<dbReference type="Pfam" id="PF13414">
    <property type="entry name" value="TPR_11"/>
    <property type="match status" value="1"/>
</dbReference>
<organism evidence="4 5">
    <name type="scientific">Lysinibacillus telephonicus</name>
    <dbReference type="NCBI Taxonomy" id="1714840"/>
    <lineage>
        <taxon>Bacteria</taxon>
        <taxon>Bacillati</taxon>
        <taxon>Bacillota</taxon>
        <taxon>Bacilli</taxon>
        <taxon>Bacillales</taxon>
        <taxon>Bacillaceae</taxon>
        <taxon>Lysinibacillus</taxon>
    </lineage>
</organism>
<dbReference type="SUPFAM" id="SSF53448">
    <property type="entry name" value="Nucleotide-diphospho-sugar transferases"/>
    <property type="match status" value="1"/>
</dbReference>
<keyword evidence="2" id="KW-0802">TPR repeat</keyword>
<evidence type="ECO:0000313" key="4">
    <source>
        <dbReference type="EMBL" id="RTQ94286.1"/>
    </source>
</evidence>
<feature type="repeat" description="TPR" evidence="2">
    <location>
        <begin position="313"/>
        <end position="346"/>
    </location>
</feature>
<dbReference type="InterPro" id="IPR019734">
    <property type="entry name" value="TPR_rpt"/>
</dbReference>
<dbReference type="SUPFAM" id="SSF48452">
    <property type="entry name" value="TPR-like"/>
    <property type="match status" value="1"/>
</dbReference>
<gene>
    <name evidence="4" type="ORF">EKG35_05885</name>
</gene>
<comment type="caution">
    <text evidence="4">The sequence shown here is derived from an EMBL/GenBank/DDBJ whole genome shotgun (WGS) entry which is preliminary data.</text>
</comment>
<evidence type="ECO:0000259" key="3">
    <source>
        <dbReference type="Pfam" id="PF00535"/>
    </source>
</evidence>
<evidence type="ECO:0000313" key="5">
    <source>
        <dbReference type="Proteomes" id="UP000276349"/>
    </source>
</evidence>
<keyword evidence="5" id="KW-1185">Reference proteome</keyword>
<keyword evidence="4" id="KW-0808">Transferase</keyword>
<dbReference type="Proteomes" id="UP000276349">
    <property type="component" value="Unassembled WGS sequence"/>
</dbReference>
<dbReference type="PANTHER" id="PTHR22916">
    <property type="entry name" value="GLYCOSYLTRANSFERASE"/>
    <property type="match status" value="1"/>
</dbReference>
<dbReference type="PANTHER" id="PTHR22916:SF3">
    <property type="entry name" value="UDP-GLCNAC:BETAGAL BETA-1,3-N-ACETYLGLUCOSAMINYLTRANSFERASE-LIKE PROTEIN 1"/>
    <property type="match status" value="1"/>
</dbReference>
<reference evidence="4 5" key="1">
    <citation type="submission" date="2018-12" db="EMBL/GenBank/DDBJ databases">
        <authorList>
            <person name="Yu L."/>
        </authorList>
    </citation>
    <scope>NUCLEOTIDE SEQUENCE [LARGE SCALE GENOMIC DNA]</scope>
    <source>
        <strain evidence="4 5">S5H2222</strain>
    </source>
</reference>
<dbReference type="Pfam" id="PF00535">
    <property type="entry name" value="Glycos_transf_2"/>
    <property type="match status" value="1"/>
</dbReference>
<protein>
    <submittedName>
        <fullName evidence="4">Glycosyltransferase</fullName>
    </submittedName>
</protein>
<comment type="similarity">
    <text evidence="1">Belongs to the glycosyltransferase 2 family.</text>
</comment>
<feature type="repeat" description="TPR" evidence="2">
    <location>
        <begin position="279"/>
        <end position="312"/>
    </location>
</feature>
<dbReference type="GO" id="GO:0016758">
    <property type="term" value="F:hexosyltransferase activity"/>
    <property type="evidence" value="ECO:0007669"/>
    <property type="project" value="UniProtKB-ARBA"/>
</dbReference>
<dbReference type="InterPro" id="IPR011990">
    <property type="entry name" value="TPR-like_helical_dom_sf"/>
</dbReference>
<dbReference type="SMART" id="SM00028">
    <property type="entry name" value="TPR"/>
    <property type="match status" value="2"/>
</dbReference>
<dbReference type="AlphaFoldDB" id="A0A431UUJ2"/>
<dbReference type="PROSITE" id="PS50005">
    <property type="entry name" value="TPR"/>
    <property type="match status" value="2"/>
</dbReference>
<proteinExistence type="inferred from homology"/>
<dbReference type="Gene3D" id="1.25.40.10">
    <property type="entry name" value="Tetratricopeptide repeat domain"/>
    <property type="match status" value="1"/>
</dbReference>
<evidence type="ECO:0000256" key="2">
    <source>
        <dbReference type="PROSITE-ProRule" id="PRU00339"/>
    </source>
</evidence>
<dbReference type="InterPro" id="IPR001173">
    <property type="entry name" value="Glyco_trans_2-like"/>
</dbReference>
<dbReference type="Gene3D" id="3.90.550.10">
    <property type="entry name" value="Spore Coat Polysaccharide Biosynthesis Protein SpsA, Chain A"/>
    <property type="match status" value="1"/>
</dbReference>
<feature type="domain" description="Glycosyltransferase 2-like" evidence="3">
    <location>
        <begin position="5"/>
        <end position="126"/>
    </location>
</feature>
<accession>A0A431UUJ2</accession>
<sequence>MSKVSVIIPVYNGEAYIKEALISVLNQSYKDIEIIVVDDGSTDLSSVIINDFIEDNRNFKIKYIRQENKGPSIARNTGIENANGDYIALLDSDDCYHSDKIYEHVTFLLRNPRIDIVYGDLTIVNKNNEIQNILKAEMPSENPNLFLASMLFRQFIPGPATLVGKRECFIETPYNPSIIYAEDYDLTIRLAMKYHFAYVPEGIYYCRRHDSNLTNNHKAQVESENEIVKKLGERYIWEIINLTPLSTSDKNFLFAKIMMKIGKYQDAFDKLIAIKNKNEVINFYLGNLYYYQNEYQKAINFYNLAIEQNNSMAEVYNNLGICYAMCNNCDKAQAAFITALNQRPNYLDATHNLEVIYKNIDNFKFTRKELRKELLTYGGQ</sequence>
<dbReference type="InterPro" id="IPR029044">
    <property type="entry name" value="Nucleotide-diphossugar_trans"/>
</dbReference>
<name>A0A431UUJ2_9BACI</name>
<evidence type="ECO:0000256" key="1">
    <source>
        <dbReference type="ARBA" id="ARBA00006739"/>
    </source>
</evidence>
<dbReference type="EMBL" id="RXNR01000012">
    <property type="protein sequence ID" value="RTQ94286.1"/>
    <property type="molecule type" value="Genomic_DNA"/>
</dbReference>
<dbReference type="RefSeq" id="WP_126293515.1">
    <property type="nucleotide sequence ID" value="NZ_RXNR01000012.1"/>
</dbReference>